<gene>
    <name evidence="2" type="ORF">X801_00654</name>
</gene>
<dbReference type="SMART" id="SM00408">
    <property type="entry name" value="IGc2"/>
    <property type="match status" value="1"/>
</dbReference>
<evidence type="ECO:0000313" key="3">
    <source>
        <dbReference type="Proteomes" id="UP000243686"/>
    </source>
</evidence>
<reference evidence="2 3" key="1">
    <citation type="submission" date="2015-03" db="EMBL/GenBank/DDBJ databases">
        <title>Draft genome of the nematode, Opisthorchis viverrini.</title>
        <authorList>
            <person name="Mitreva M."/>
        </authorList>
    </citation>
    <scope>NUCLEOTIDE SEQUENCE [LARGE SCALE GENOMIC DNA]</scope>
    <source>
        <strain evidence="2">Khon Kaen</strain>
    </source>
</reference>
<dbReference type="Gene3D" id="2.60.40.10">
    <property type="entry name" value="Immunoglobulins"/>
    <property type="match status" value="1"/>
</dbReference>
<dbReference type="InterPro" id="IPR007110">
    <property type="entry name" value="Ig-like_dom"/>
</dbReference>
<keyword evidence="3" id="KW-1185">Reference proteome</keyword>
<dbReference type="PROSITE" id="PS50835">
    <property type="entry name" value="IG_LIKE"/>
    <property type="match status" value="1"/>
</dbReference>
<dbReference type="EMBL" id="KV891545">
    <property type="protein sequence ID" value="OON23438.1"/>
    <property type="molecule type" value="Genomic_DNA"/>
</dbReference>
<dbReference type="InterPro" id="IPR013783">
    <property type="entry name" value="Ig-like_fold"/>
</dbReference>
<sequence length="746" mass="82488">MLAIKISPPYEFNVNGFQTSWCVVRYSGFSLKWDPFIVFVIILLQSYLALFKGDPVIIEPSGETHLFGIQSKNLTLTCAVYGRPPPAINWRFNWGGLRDDVTYVLNTTVVDCNKVISQLTLTNLEPQASGLYTCEAVNKRRSMAPDIAVNVAKGGMCTVPFFNDGATFADECLKCYCSGVTDKCQSAKGYVKSPVNKMWKLTGTTSVIGLYSDDTGEVTTDGLQITDNLVRYTNYPEDEAYLEGEFGLQGPWVTSYGYNMKVKIRQFGPFTNFFPGALIALHDQTSTEVQDVQLEYVTPSGLTDSWVTEVEQCDCPVGYEGLSFHPPLSSRSAHSDINQTQTNPESVNRNVLAINVMHKATVSIALVIEQVLGANTAKQDSTGQSGAQWMKTAFLVKSVQLPLLRFQNLSSIFTIPQCPLHFHVSVVKECAGSTLPEQHYLCKCEVREDGKLVDPDCDQCALAEEQGIPPPPEAKCEEQPERLECNTEGTQSVLDNGDCVCKEDPAGMTFDFWLARRSIHGGLERVEDEVMGQPRLERTPTELIVRNPVLERGIIHLAVQIKPPPADSPTINDIPIYRYLYGGQMFFRLDAVNFDLSKLKAEEARVVVELESERYGRVWTQAVYNKALQTYEVQFDENWWPGGWKLGTPIEGHGQFQGLTRAQLLRVLATTSSISIVTSSGLSKGLAGMKISGLSIQLAQSVNRRPAPGGVDPNTLPQAPVEVCDCPMPSSPDERQLSPSCEVIHE</sequence>
<protein>
    <submittedName>
        <fullName evidence="2">Immunoglobulin domain protein</fullName>
    </submittedName>
</protein>
<feature type="domain" description="Ig-like" evidence="1">
    <location>
        <begin position="55"/>
        <end position="150"/>
    </location>
</feature>
<dbReference type="InterPro" id="IPR003599">
    <property type="entry name" value="Ig_sub"/>
</dbReference>
<dbReference type="Pfam" id="PF13927">
    <property type="entry name" value="Ig_3"/>
    <property type="match status" value="1"/>
</dbReference>
<organism evidence="2 3">
    <name type="scientific">Opisthorchis viverrini</name>
    <name type="common">Southeast Asian liver fluke</name>
    <dbReference type="NCBI Taxonomy" id="6198"/>
    <lineage>
        <taxon>Eukaryota</taxon>
        <taxon>Metazoa</taxon>
        <taxon>Spiralia</taxon>
        <taxon>Lophotrochozoa</taxon>
        <taxon>Platyhelminthes</taxon>
        <taxon>Trematoda</taxon>
        <taxon>Digenea</taxon>
        <taxon>Opisthorchiida</taxon>
        <taxon>Opisthorchiata</taxon>
        <taxon>Opisthorchiidae</taxon>
        <taxon>Opisthorchis</taxon>
    </lineage>
</organism>
<dbReference type="InterPro" id="IPR003598">
    <property type="entry name" value="Ig_sub2"/>
</dbReference>
<evidence type="ECO:0000313" key="2">
    <source>
        <dbReference type="EMBL" id="OON23438.1"/>
    </source>
</evidence>
<dbReference type="InterPro" id="IPR036179">
    <property type="entry name" value="Ig-like_dom_sf"/>
</dbReference>
<dbReference type="SUPFAM" id="SSF48726">
    <property type="entry name" value="Immunoglobulin"/>
    <property type="match status" value="1"/>
</dbReference>
<dbReference type="SMART" id="SM00409">
    <property type="entry name" value="IG"/>
    <property type="match status" value="1"/>
</dbReference>
<dbReference type="Proteomes" id="UP000243686">
    <property type="component" value="Unassembled WGS sequence"/>
</dbReference>
<proteinExistence type="predicted"/>
<name>A0A1S8X9S3_OPIVI</name>
<dbReference type="CDD" id="cd00096">
    <property type="entry name" value="Ig"/>
    <property type="match status" value="1"/>
</dbReference>
<accession>A0A1S8X9S3</accession>
<evidence type="ECO:0000259" key="1">
    <source>
        <dbReference type="PROSITE" id="PS50835"/>
    </source>
</evidence>
<dbReference type="AlphaFoldDB" id="A0A1S8X9S3"/>